<keyword evidence="1" id="KW-0175">Coiled coil</keyword>
<dbReference type="Pfam" id="PF00651">
    <property type="entry name" value="BTB"/>
    <property type="match status" value="1"/>
</dbReference>
<reference evidence="5" key="1">
    <citation type="submission" date="2012-12" db="EMBL/GenBank/DDBJ databases">
        <authorList>
            <person name="Hellsten U."/>
            <person name="Grimwood J."/>
            <person name="Chapman J.A."/>
            <person name="Shapiro H."/>
            <person name="Aerts A."/>
            <person name="Otillar R.P."/>
            <person name="Terry A.Y."/>
            <person name="Boore J.L."/>
            <person name="Simakov O."/>
            <person name="Marletaz F."/>
            <person name="Cho S.-J."/>
            <person name="Edsinger-Gonzales E."/>
            <person name="Havlak P."/>
            <person name="Kuo D.-H."/>
            <person name="Larsson T."/>
            <person name="Lv J."/>
            <person name="Arendt D."/>
            <person name="Savage R."/>
            <person name="Osoegawa K."/>
            <person name="de Jong P."/>
            <person name="Lindberg D.R."/>
            <person name="Seaver E.C."/>
            <person name="Weisblat D.A."/>
            <person name="Putnam N.H."/>
            <person name="Grigoriev I.V."/>
            <person name="Rokhsar D.S."/>
        </authorList>
    </citation>
    <scope>NUCLEOTIDE SEQUENCE</scope>
    <source>
        <strain evidence="5">I ESC-2004</strain>
    </source>
</reference>
<feature type="domain" description="BTB" evidence="2">
    <location>
        <begin position="48"/>
        <end position="115"/>
    </location>
</feature>
<evidence type="ECO:0000259" key="2">
    <source>
        <dbReference type="PROSITE" id="PS50097"/>
    </source>
</evidence>
<evidence type="ECO:0000313" key="3">
    <source>
        <dbReference type="EMBL" id="ELT92028.1"/>
    </source>
</evidence>
<dbReference type="Gene3D" id="3.30.710.10">
    <property type="entry name" value="Potassium Channel Kv1.1, Chain A"/>
    <property type="match status" value="1"/>
</dbReference>
<name>R7TE36_CAPTE</name>
<keyword evidence="5" id="KW-1185">Reference proteome</keyword>
<dbReference type="EMBL" id="AMQN01013531">
    <property type="status" value="NOT_ANNOTATED_CDS"/>
    <property type="molecule type" value="Genomic_DNA"/>
</dbReference>
<dbReference type="PROSITE" id="PS50097">
    <property type="entry name" value="BTB"/>
    <property type="match status" value="1"/>
</dbReference>
<dbReference type="OMA" id="MIMATAN"/>
<evidence type="ECO:0000313" key="4">
    <source>
        <dbReference type="EnsemblMetazoa" id="CapteP205505"/>
    </source>
</evidence>
<dbReference type="EnsemblMetazoa" id="CapteT205505">
    <property type="protein sequence ID" value="CapteP205505"/>
    <property type="gene ID" value="CapteG205505"/>
</dbReference>
<reference evidence="3 5" key="2">
    <citation type="journal article" date="2013" name="Nature">
        <title>Insights into bilaterian evolution from three spiralian genomes.</title>
        <authorList>
            <person name="Simakov O."/>
            <person name="Marletaz F."/>
            <person name="Cho S.J."/>
            <person name="Edsinger-Gonzales E."/>
            <person name="Havlak P."/>
            <person name="Hellsten U."/>
            <person name="Kuo D.H."/>
            <person name="Larsson T."/>
            <person name="Lv J."/>
            <person name="Arendt D."/>
            <person name="Savage R."/>
            <person name="Osoegawa K."/>
            <person name="de Jong P."/>
            <person name="Grimwood J."/>
            <person name="Chapman J.A."/>
            <person name="Shapiro H."/>
            <person name="Aerts A."/>
            <person name="Otillar R.P."/>
            <person name="Terry A.Y."/>
            <person name="Boore J.L."/>
            <person name="Grigoriev I.V."/>
            <person name="Lindberg D.R."/>
            <person name="Seaver E.C."/>
            <person name="Weisblat D.A."/>
            <person name="Putnam N.H."/>
            <person name="Rokhsar D.S."/>
        </authorList>
    </citation>
    <scope>NUCLEOTIDE SEQUENCE</scope>
    <source>
        <strain evidence="3 5">I ESC-2004</strain>
    </source>
</reference>
<dbReference type="OrthoDB" id="437903at2759"/>
<reference evidence="4" key="3">
    <citation type="submission" date="2015-06" db="UniProtKB">
        <authorList>
            <consortium name="EnsemblMetazoa"/>
        </authorList>
    </citation>
    <scope>IDENTIFICATION</scope>
</reference>
<protein>
    <recommendedName>
        <fullName evidence="2">BTB domain-containing protein</fullName>
    </recommendedName>
</protein>
<dbReference type="PANTHER" id="PTHR22744">
    <property type="entry name" value="HELIX LOOP HELIX PROTEIN 21-RELATED"/>
    <property type="match status" value="1"/>
</dbReference>
<proteinExistence type="predicted"/>
<dbReference type="STRING" id="283909.R7TE36"/>
<dbReference type="SMART" id="SM00225">
    <property type="entry name" value="BTB"/>
    <property type="match status" value="1"/>
</dbReference>
<dbReference type="AlphaFoldDB" id="R7TE36"/>
<dbReference type="EMBL" id="KB310285">
    <property type="protein sequence ID" value="ELT92028.1"/>
    <property type="molecule type" value="Genomic_DNA"/>
</dbReference>
<evidence type="ECO:0000313" key="5">
    <source>
        <dbReference type="Proteomes" id="UP000014760"/>
    </source>
</evidence>
<dbReference type="HOGENOM" id="CLU_1016708_0_0_1"/>
<dbReference type="SUPFAM" id="SSF54695">
    <property type="entry name" value="POZ domain"/>
    <property type="match status" value="1"/>
</dbReference>
<feature type="coiled-coil region" evidence="1">
    <location>
        <begin position="193"/>
        <end position="220"/>
    </location>
</feature>
<evidence type="ECO:0000256" key="1">
    <source>
        <dbReference type="SAM" id="Coils"/>
    </source>
</evidence>
<dbReference type="PANTHER" id="PTHR22744:SF17">
    <property type="entry name" value="BTB DOMAIN-CONTAINING PROTEIN"/>
    <property type="match status" value="1"/>
</dbReference>
<organism evidence="3">
    <name type="scientific">Capitella teleta</name>
    <name type="common">Polychaete worm</name>
    <dbReference type="NCBI Taxonomy" id="283909"/>
    <lineage>
        <taxon>Eukaryota</taxon>
        <taxon>Metazoa</taxon>
        <taxon>Spiralia</taxon>
        <taxon>Lophotrochozoa</taxon>
        <taxon>Annelida</taxon>
        <taxon>Polychaeta</taxon>
        <taxon>Sedentaria</taxon>
        <taxon>Scolecida</taxon>
        <taxon>Capitellidae</taxon>
        <taxon>Capitella</taxon>
    </lineage>
</organism>
<dbReference type="InterPro" id="IPR011333">
    <property type="entry name" value="SKP1/BTB/POZ_sf"/>
</dbReference>
<gene>
    <name evidence="3" type="ORF">CAPTEDRAFT_205505</name>
</gene>
<sequence>MAVLLTSEDLFELILISAPLCEKEVNVLKEMTEEVERCINFSEPWQYADITFLVEDKKIFASKMILCLWSPVFEAMFSHDFKEKNASEITLPGKKFKDIEHLMKVLHPPNEEITDDNVSILLPLLQEYQIDAILKRAEDYLCSQCSSIKNFLLAQKFNLKELYESNLSYLKRAPIARLKSQPNFDEMDKEFLVELLMEKCLKFEQNLESLREVRMVLERKKPTTFPGMHLLCEDCTNARQQQVDCDGCMKSCCKKITEILRNLEK</sequence>
<dbReference type="InterPro" id="IPR000210">
    <property type="entry name" value="BTB/POZ_dom"/>
</dbReference>
<dbReference type="Proteomes" id="UP000014760">
    <property type="component" value="Unassembled WGS sequence"/>
</dbReference>
<accession>R7TE36</accession>